<evidence type="ECO:0000313" key="2">
    <source>
        <dbReference type="Proteomes" id="UP000016927"/>
    </source>
</evidence>
<dbReference type="HOGENOM" id="CLU_910760_0_0_1"/>
<dbReference type="VEuPathDB" id="MicrosporidiaDB:NBO_911gi001"/>
<dbReference type="EMBL" id="KB909818">
    <property type="protein sequence ID" value="EOB11756.1"/>
    <property type="molecule type" value="Genomic_DNA"/>
</dbReference>
<protein>
    <submittedName>
        <fullName evidence="1">XPF/ERCC4/RAD1 family like protein</fullName>
    </submittedName>
</protein>
<dbReference type="AlphaFoldDB" id="R0KM77"/>
<reference evidence="1 2" key="1">
    <citation type="journal article" date="2013" name="BMC Genomics">
        <title>Comparative genomics of parasitic silkworm microsporidia reveal an association between genome expansion and host adaptation.</title>
        <authorList>
            <person name="Pan G."/>
            <person name="Xu J."/>
            <person name="Li T."/>
            <person name="Xia Q."/>
            <person name="Liu S.L."/>
            <person name="Zhang G."/>
            <person name="Li S."/>
            <person name="Li C."/>
            <person name="Liu H."/>
            <person name="Yang L."/>
            <person name="Liu T."/>
            <person name="Zhang X."/>
            <person name="Wu Z."/>
            <person name="Fan W."/>
            <person name="Dang X."/>
            <person name="Xiang H."/>
            <person name="Tao M."/>
            <person name="Li Y."/>
            <person name="Hu J."/>
            <person name="Li Z."/>
            <person name="Lin L."/>
            <person name="Luo J."/>
            <person name="Geng L."/>
            <person name="Wang L."/>
            <person name="Long M."/>
            <person name="Wan Y."/>
            <person name="He N."/>
            <person name="Zhang Z."/>
            <person name="Lu C."/>
            <person name="Keeling P.J."/>
            <person name="Wang J."/>
            <person name="Xiang Z."/>
            <person name="Zhou Z."/>
        </authorList>
    </citation>
    <scope>NUCLEOTIDE SEQUENCE [LARGE SCALE GENOMIC DNA]</scope>
    <source>
        <strain evidence="2">CQ1 / CVCC 102059</strain>
    </source>
</reference>
<feature type="non-terminal residue" evidence="1">
    <location>
        <position position="306"/>
    </location>
</feature>
<proteinExistence type="predicted"/>
<sequence>MSVEYVEVQMILIEMLKEVCRPLTKKYGHSYDFILVVNQFKLFDIKDTTVLYDIKDLKFLINLVQSGSPFLLYFVASRMIKKQIELGKESTWINCSSAMLFIEVLDKLAIKIKNAINLPDDFIDINQLFKNHMSYRKNIAALNNVIDINKRNDDAKDFEDLSLFDQFYNAESFITNKNQKEKLLSFCNRKFLTLVDFINKNRTEKIFVVCDRHIVKRDILFQIKCIGLKCSDVHFYTLKEFTALPFFSNGFKQIYFDQKTTGFRELISDSKNLDEVYEVLESESSNIVKRFKSCFDNKNDVKLACL</sequence>
<keyword evidence="2" id="KW-1185">Reference proteome</keyword>
<evidence type="ECO:0000313" key="1">
    <source>
        <dbReference type="EMBL" id="EOB11756.1"/>
    </source>
</evidence>
<accession>R0KM77</accession>
<name>R0KM77_NOSB1</name>
<organism evidence="1 2">
    <name type="scientific">Nosema bombycis (strain CQ1 / CVCC 102059)</name>
    <name type="common">Microsporidian parasite</name>
    <name type="synonym">Pebrine of silkworm</name>
    <dbReference type="NCBI Taxonomy" id="578461"/>
    <lineage>
        <taxon>Eukaryota</taxon>
        <taxon>Fungi</taxon>
        <taxon>Fungi incertae sedis</taxon>
        <taxon>Microsporidia</taxon>
        <taxon>Nosematidae</taxon>
        <taxon>Nosema</taxon>
    </lineage>
</organism>
<dbReference type="OrthoDB" id="361020at2759"/>
<dbReference type="Proteomes" id="UP000016927">
    <property type="component" value="Unassembled WGS sequence"/>
</dbReference>
<gene>
    <name evidence="1" type="ORF">NBO_911gi001</name>
</gene>